<dbReference type="EMBL" id="JAAMPC010000005">
    <property type="protein sequence ID" value="KAG2310308.1"/>
    <property type="molecule type" value="Genomic_DNA"/>
</dbReference>
<dbReference type="GO" id="GO:0003677">
    <property type="term" value="F:DNA binding"/>
    <property type="evidence" value="ECO:0007669"/>
    <property type="project" value="InterPro"/>
</dbReference>
<dbReference type="GO" id="GO:0006259">
    <property type="term" value="P:DNA metabolic process"/>
    <property type="evidence" value="ECO:0007669"/>
    <property type="project" value="InterPro"/>
</dbReference>
<dbReference type="GO" id="GO:0005524">
    <property type="term" value="F:ATP binding"/>
    <property type="evidence" value="ECO:0007669"/>
    <property type="project" value="InterPro"/>
</dbReference>
<accession>A0A8X7VF31</accession>
<dbReference type="InterPro" id="IPR036078">
    <property type="entry name" value="Spo11/TopoVI_A_sf"/>
</dbReference>
<dbReference type="SUPFAM" id="SSF56726">
    <property type="entry name" value="DNA topoisomerase IV, alpha subunit"/>
    <property type="match status" value="1"/>
</dbReference>
<dbReference type="Pfam" id="PF04406">
    <property type="entry name" value="TP6A_N"/>
    <property type="match status" value="1"/>
</dbReference>
<dbReference type="Gene3D" id="1.10.10.10">
    <property type="entry name" value="Winged helix-like DNA-binding domain superfamily/Winged helix DNA-binding domain"/>
    <property type="match status" value="1"/>
</dbReference>
<organism evidence="2 3">
    <name type="scientific">Brassica carinata</name>
    <name type="common">Ethiopian mustard</name>
    <name type="synonym">Abyssinian cabbage</name>
    <dbReference type="NCBI Taxonomy" id="52824"/>
    <lineage>
        <taxon>Eukaryota</taxon>
        <taxon>Viridiplantae</taxon>
        <taxon>Streptophyta</taxon>
        <taxon>Embryophyta</taxon>
        <taxon>Tracheophyta</taxon>
        <taxon>Spermatophyta</taxon>
        <taxon>Magnoliopsida</taxon>
        <taxon>eudicotyledons</taxon>
        <taxon>Gunneridae</taxon>
        <taxon>Pentapetalae</taxon>
        <taxon>rosids</taxon>
        <taxon>malvids</taxon>
        <taxon>Brassicales</taxon>
        <taxon>Brassicaceae</taxon>
        <taxon>Brassiceae</taxon>
        <taxon>Brassica</taxon>
    </lineage>
</organism>
<dbReference type="GO" id="GO:0003824">
    <property type="term" value="F:catalytic activity"/>
    <property type="evidence" value="ECO:0007669"/>
    <property type="project" value="InterPro"/>
</dbReference>
<gene>
    <name evidence="2" type="ORF">Bca52824_021865</name>
</gene>
<protein>
    <recommendedName>
        <fullName evidence="1">Spo11/DNA topoisomerase VI subunit A N-terminal domain-containing protein</fullName>
    </recommendedName>
</protein>
<dbReference type="AlphaFoldDB" id="A0A8X7VF31"/>
<feature type="domain" description="Spo11/DNA topoisomerase VI subunit A N-terminal" evidence="1">
    <location>
        <begin position="41"/>
        <end position="77"/>
    </location>
</feature>
<keyword evidence="3" id="KW-1185">Reference proteome</keyword>
<name>A0A8X7VF31_BRACI</name>
<dbReference type="InterPro" id="IPR036388">
    <property type="entry name" value="WH-like_DNA-bd_sf"/>
</dbReference>
<dbReference type="GO" id="GO:0005694">
    <property type="term" value="C:chromosome"/>
    <property type="evidence" value="ECO:0007669"/>
    <property type="project" value="InterPro"/>
</dbReference>
<dbReference type="OrthoDB" id="5377392at2759"/>
<comment type="caution">
    <text evidence="2">The sequence shown here is derived from an EMBL/GenBank/DDBJ whole genome shotgun (WGS) entry which is preliminary data.</text>
</comment>
<evidence type="ECO:0000313" key="3">
    <source>
        <dbReference type="Proteomes" id="UP000886595"/>
    </source>
</evidence>
<dbReference type="InterPro" id="IPR013049">
    <property type="entry name" value="Spo11/TopoVI_A_N"/>
</dbReference>
<dbReference type="Proteomes" id="UP000886595">
    <property type="component" value="Unassembled WGS sequence"/>
</dbReference>
<proteinExistence type="predicted"/>
<sequence length="109" mass="12263">MGLESPRSELLLSDSCVGSKAHHNEVIPPMTESSPFSISGILALINQLYLRNSHVTERDLFYTEVKLFQDQTQNDAVFGRCLVYARLHKVKPQCNYSRERCGGGKAHIL</sequence>
<evidence type="ECO:0000259" key="1">
    <source>
        <dbReference type="Pfam" id="PF04406"/>
    </source>
</evidence>
<evidence type="ECO:0000313" key="2">
    <source>
        <dbReference type="EMBL" id="KAG2310308.1"/>
    </source>
</evidence>
<reference evidence="2 3" key="1">
    <citation type="submission" date="2020-02" db="EMBL/GenBank/DDBJ databases">
        <authorList>
            <person name="Ma Q."/>
            <person name="Huang Y."/>
            <person name="Song X."/>
            <person name="Pei D."/>
        </authorList>
    </citation>
    <scope>NUCLEOTIDE SEQUENCE [LARGE SCALE GENOMIC DNA]</scope>
    <source>
        <strain evidence="2">Sxm20200214</strain>
        <tissue evidence="2">Leaf</tissue>
    </source>
</reference>